<evidence type="ECO:0000313" key="2">
    <source>
        <dbReference type="EMBL" id="KKM90202.1"/>
    </source>
</evidence>
<comment type="caution">
    <text evidence="2">The sequence shown here is derived from an EMBL/GenBank/DDBJ whole genome shotgun (WGS) entry which is preliminary data.</text>
</comment>
<accession>A0A0F9PA06</accession>
<feature type="compositionally biased region" description="Basic and acidic residues" evidence="1">
    <location>
        <begin position="119"/>
        <end position="143"/>
    </location>
</feature>
<protein>
    <submittedName>
        <fullName evidence="2">Uncharacterized protein</fullName>
    </submittedName>
</protein>
<name>A0A0F9PA06_9ZZZZ</name>
<dbReference type="AlphaFoldDB" id="A0A0F9PA06"/>
<feature type="region of interest" description="Disordered" evidence="1">
    <location>
        <begin position="113"/>
        <end position="143"/>
    </location>
</feature>
<sequence>MNENETSSYERKMAKINNAVVTIVNPTKEDFTHSYDGIPFTLNAGETLPFPYPVGMHLAKHLAMRMIRKDAETAGKLKGTDDRKSVTLYTGKSLEPYIAKIVVNKEDKPLPSVKTESQVLKEKTEEMHKQFPKNTKTEKEPVTKKDVITELRSRDIKFNARLSREDLLKILIESEAKGGVGKGEESKE</sequence>
<dbReference type="EMBL" id="LAZR01006704">
    <property type="protein sequence ID" value="KKM90202.1"/>
    <property type="molecule type" value="Genomic_DNA"/>
</dbReference>
<proteinExistence type="predicted"/>
<reference evidence="2" key="1">
    <citation type="journal article" date="2015" name="Nature">
        <title>Complex archaea that bridge the gap between prokaryotes and eukaryotes.</title>
        <authorList>
            <person name="Spang A."/>
            <person name="Saw J.H."/>
            <person name="Jorgensen S.L."/>
            <person name="Zaremba-Niedzwiedzka K."/>
            <person name="Martijn J."/>
            <person name="Lind A.E."/>
            <person name="van Eijk R."/>
            <person name="Schleper C."/>
            <person name="Guy L."/>
            <person name="Ettema T.J."/>
        </authorList>
    </citation>
    <scope>NUCLEOTIDE SEQUENCE</scope>
</reference>
<organism evidence="2">
    <name type="scientific">marine sediment metagenome</name>
    <dbReference type="NCBI Taxonomy" id="412755"/>
    <lineage>
        <taxon>unclassified sequences</taxon>
        <taxon>metagenomes</taxon>
        <taxon>ecological metagenomes</taxon>
    </lineage>
</organism>
<evidence type="ECO:0000256" key="1">
    <source>
        <dbReference type="SAM" id="MobiDB-lite"/>
    </source>
</evidence>
<gene>
    <name evidence="2" type="ORF">LCGC14_1241000</name>
</gene>